<sequence length="78" mass="8560">MCLILLLLLGTAFFLIRKGMGKGRPPWVTGPEAPETVAKRVLSERFAKGDITTEEFMERASVLNWTPGSDGPANGKKR</sequence>
<evidence type="ECO:0000313" key="2">
    <source>
        <dbReference type="Proteomes" id="UP000240542"/>
    </source>
</evidence>
<dbReference type="EMBL" id="PYGA01000018">
    <property type="protein sequence ID" value="PSK92289.1"/>
    <property type="molecule type" value="Genomic_DNA"/>
</dbReference>
<name>A0A2P8D510_9ACTN</name>
<accession>A0A2P8D510</accession>
<evidence type="ECO:0000313" key="1">
    <source>
        <dbReference type="EMBL" id="PSK92289.1"/>
    </source>
</evidence>
<keyword evidence="2" id="KW-1185">Reference proteome</keyword>
<comment type="caution">
    <text evidence="1">The sequence shown here is derived from an EMBL/GenBank/DDBJ whole genome shotgun (WGS) entry which is preliminary data.</text>
</comment>
<reference evidence="1 2" key="1">
    <citation type="submission" date="2018-03" db="EMBL/GenBank/DDBJ databases">
        <title>Genomic Encyclopedia of Archaeal and Bacterial Type Strains, Phase II (KMG-II): from individual species to whole genera.</title>
        <authorList>
            <person name="Goeker M."/>
        </authorList>
    </citation>
    <scope>NUCLEOTIDE SEQUENCE [LARGE SCALE GENOMIC DNA]</scope>
    <source>
        <strain evidence="1 2">DSM 45312</strain>
    </source>
</reference>
<dbReference type="Proteomes" id="UP000240542">
    <property type="component" value="Unassembled WGS sequence"/>
</dbReference>
<protein>
    <submittedName>
        <fullName evidence="1">Uncharacterized protein</fullName>
    </submittedName>
</protein>
<dbReference type="InterPro" id="IPR033788">
    <property type="entry name" value="VbhA-like"/>
</dbReference>
<gene>
    <name evidence="1" type="ORF">CLV63_11848</name>
</gene>
<proteinExistence type="predicted"/>
<dbReference type="AlphaFoldDB" id="A0A2P8D510"/>
<dbReference type="CDD" id="cd11586">
    <property type="entry name" value="VbhA_like"/>
    <property type="match status" value="1"/>
</dbReference>
<organism evidence="1 2">
    <name type="scientific">Murinocardiopsis flavida</name>
    <dbReference type="NCBI Taxonomy" id="645275"/>
    <lineage>
        <taxon>Bacteria</taxon>
        <taxon>Bacillati</taxon>
        <taxon>Actinomycetota</taxon>
        <taxon>Actinomycetes</taxon>
        <taxon>Streptosporangiales</taxon>
        <taxon>Nocardiopsidaceae</taxon>
        <taxon>Murinocardiopsis</taxon>
    </lineage>
</organism>